<dbReference type="Gene3D" id="3.40.50.1820">
    <property type="entry name" value="alpha/beta hydrolase"/>
    <property type="match status" value="1"/>
</dbReference>
<dbReference type="EMBL" id="CAEZVB010000001">
    <property type="protein sequence ID" value="CAB4610567.1"/>
    <property type="molecule type" value="Genomic_DNA"/>
</dbReference>
<dbReference type="InterPro" id="IPR029058">
    <property type="entry name" value="AB_hydrolase_fold"/>
</dbReference>
<name>A0A6J6MCT9_9ZZZZ</name>
<evidence type="ECO:0000313" key="1">
    <source>
        <dbReference type="EMBL" id="CAB4610567.1"/>
    </source>
</evidence>
<evidence type="ECO:0000313" key="3">
    <source>
        <dbReference type="EMBL" id="CAB4894793.1"/>
    </source>
</evidence>
<dbReference type="AlphaFoldDB" id="A0A6J6MCT9"/>
<organism evidence="2">
    <name type="scientific">freshwater metagenome</name>
    <dbReference type="NCBI Taxonomy" id="449393"/>
    <lineage>
        <taxon>unclassified sequences</taxon>
        <taxon>metagenomes</taxon>
        <taxon>ecological metagenomes</taxon>
    </lineage>
</organism>
<protein>
    <submittedName>
        <fullName evidence="2">Unannotated protein</fullName>
    </submittedName>
</protein>
<dbReference type="EMBL" id="CAEZWR010000126">
    <property type="protein sequence ID" value="CAB4670644.1"/>
    <property type="molecule type" value="Genomic_DNA"/>
</dbReference>
<dbReference type="PANTHER" id="PTHR42103:SF2">
    <property type="entry name" value="AB HYDROLASE-1 DOMAIN-CONTAINING PROTEIN"/>
    <property type="match status" value="1"/>
</dbReference>
<dbReference type="EMBL" id="CAFBMO010000003">
    <property type="protein sequence ID" value="CAB4894793.1"/>
    <property type="molecule type" value="Genomic_DNA"/>
</dbReference>
<dbReference type="SUPFAM" id="SSF53474">
    <property type="entry name" value="alpha/beta-Hydrolases"/>
    <property type="match status" value="1"/>
</dbReference>
<sequence length="249" mass="27039">MPEIVANSVLPARREPITLRTNDGLILVGELAVPIDSEPTATIVCCHPLPTAGGFMDSHVLRKMAWRLPALANIAVLRFNTRGTSSPRGTSEGAFDEGNAEGLDLAAALRFVRDQGLPIPWVLGWSFGTDVILKHAINGQTDQGLRGAILLSPPLRFSEMSDLDRWASSDLPLTALVPENDDYLQPAEATVRFSRIPQAEVVGVPGAGHLWVGEKSVRVVLNEIVARVAPEFSPLPLEWDGPMERWSDL</sequence>
<gene>
    <name evidence="1" type="ORF">UFOPK1908_00002</name>
    <name evidence="2" type="ORF">UFOPK2282_01060</name>
    <name evidence="3" type="ORF">UFOPK3576_00126</name>
</gene>
<dbReference type="PANTHER" id="PTHR42103">
    <property type="entry name" value="ALPHA/BETA-HYDROLASES SUPERFAMILY PROTEIN"/>
    <property type="match status" value="1"/>
</dbReference>
<reference evidence="2" key="1">
    <citation type="submission" date="2020-05" db="EMBL/GenBank/DDBJ databases">
        <authorList>
            <person name="Chiriac C."/>
            <person name="Salcher M."/>
            <person name="Ghai R."/>
            <person name="Kavagutti S V."/>
        </authorList>
    </citation>
    <scope>NUCLEOTIDE SEQUENCE</scope>
</reference>
<proteinExistence type="predicted"/>
<evidence type="ECO:0000313" key="2">
    <source>
        <dbReference type="EMBL" id="CAB4670644.1"/>
    </source>
</evidence>
<accession>A0A6J6MCT9</accession>